<evidence type="ECO:0000256" key="3">
    <source>
        <dbReference type="ARBA" id="ARBA00010281"/>
    </source>
</evidence>
<dbReference type="PANTHER" id="PTHR46083">
    <property type="match status" value="1"/>
</dbReference>
<name>A0A2A4YIV6_UNCAE</name>
<comment type="catalytic activity">
    <reaction evidence="1 7">
        <text>[(1-&gt;4)-alpha-D-glucosyl](n) + ADP-alpha-D-glucose = [(1-&gt;4)-alpha-D-glucosyl](n+1) + ADP + H(+)</text>
        <dbReference type="Rhea" id="RHEA:18189"/>
        <dbReference type="Rhea" id="RHEA-COMP:9584"/>
        <dbReference type="Rhea" id="RHEA-COMP:9587"/>
        <dbReference type="ChEBI" id="CHEBI:15378"/>
        <dbReference type="ChEBI" id="CHEBI:15444"/>
        <dbReference type="ChEBI" id="CHEBI:57498"/>
        <dbReference type="ChEBI" id="CHEBI:456216"/>
        <dbReference type="EC" id="2.4.1.21"/>
    </reaction>
</comment>
<accession>A0A2A4YIV6</accession>
<evidence type="ECO:0000256" key="7">
    <source>
        <dbReference type="HAMAP-Rule" id="MF_00484"/>
    </source>
</evidence>
<dbReference type="Proteomes" id="UP000217838">
    <property type="component" value="Unassembled WGS sequence"/>
</dbReference>
<dbReference type="Pfam" id="PF00534">
    <property type="entry name" value="Glycos_transf_1"/>
    <property type="match status" value="1"/>
</dbReference>
<evidence type="ECO:0000313" key="11">
    <source>
        <dbReference type="Proteomes" id="UP000217838"/>
    </source>
</evidence>
<evidence type="ECO:0000256" key="1">
    <source>
        <dbReference type="ARBA" id="ARBA00001478"/>
    </source>
</evidence>
<dbReference type="CDD" id="cd03791">
    <property type="entry name" value="GT5_Glycogen_synthase_DULL1-like"/>
    <property type="match status" value="1"/>
</dbReference>
<dbReference type="GO" id="GO:0009011">
    <property type="term" value="F:alpha-1,4-glucan glucosyltransferase (ADP-glucose donor) activity"/>
    <property type="evidence" value="ECO:0007669"/>
    <property type="project" value="UniProtKB-UniRule"/>
</dbReference>
<dbReference type="SUPFAM" id="SSF53756">
    <property type="entry name" value="UDP-Glycosyltransferase/glycogen phosphorylase"/>
    <property type="match status" value="1"/>
</dbReference>
<dbReference type="AlphaFoldDB" id="A0A2A4YIV6"/>
<evidence type="ECO:0000259" key="9">
    <source>
        <dbReference type="Pfam" id="PF08323"/>
    </source>
</evidence>
<feature type="domain" description="Starch synthase catalytic" evidence="9">
    <location>
        <begin position="3"/>
        <end position="240"/>
    </location>
</feature>
<protein>
    <recommendedName>
        <fullName evidence="7">Glycogen synthase</fullName>
        <ecNumber evidence="7">2.4.1.21</ecNumber>
    </recommendedName>
    <alternativeName>
        <fullName evidence="7">Starch [bacterial glycogen] synthase</fullName>
    </alternativeName>
</protein>
<dbReference type="GO" id="GO:0005978">
    <property type="term" value="P:glycogen biosynthetic process"/>
    <property type="evidence" value="ECO:0007669"/>
    <property type="project" value="UniProtKB-UniRule"/>
</dbReference>
<dbReference type="EC" id="2.4.1.21" evidence="7"/>
<dbReference type="InterPro" id="IPR011835">
    <property type="entry name" value="GS/SS"/>
</dbReference>
<dbReference type="Gene3D" id="3.40.50.2000">
    <property type="entry name" value="Glycogen Phosphorylase B"/>
    <property type="match status" value="2"/>
</dbReference>
<dbReference type="HAMAP" id="MF_00484">
    <property type="entry name" value="Glycogen_synth"/>
    <property type="match status" value="1"/>
</dbReference>
<keyword evidence="4 7" id="KW-0328">Glycosyltransferase</keyword>
<keyword evidence="5 7" id="KW-0808">Transferase</keyword>
<evidence type="ECO:0000256" key="4">
    <source>
        <dbReference type="ARBA" id="ARBA00022676"/>
    </source>
</evidence>
<evidence type="ECO:0000259" key="8">
    <source>
        <dbReference type="Pfam" id="PF00534"/>
    </source>
</evidence>
<evidence type="ECO:0000256" key="5">
    <source>
        <dbReference type="ARBA" id="ARBA00022679"/>
    </source>
</evidence>
<evidence type="ECO:0000256" key="2">
    <source>
        <dbReference type="ARBA" id="ARBA00002764"/>
    </source>
</evidence>
<reference evidence="11" key="1">
    <citation type="submission" date="2017-08" db="EMBL/GenBank/DDBJ databases">
        <title>A dynamic microbial community with high functional redundancy inhabits the cold, oxic subseafloor aquifer.</title>
        <authorList>
            <person name="Tully B.J."/>
            <person name="Wheat C.G."/>
            <person name="Glazer B.T."/>
            <person name="Huber J.A."/>
        </authorList>
    </citation>
    <scope>NUCLEOTIDE SEQUENCE [LARGE SCALE GENOMIC DNA]</scope>
</reference>
<feature type="binding site" evidence="7">
    <location>
        <position position="15"/>
    </location>
    <ligand>
        <name>ADP-alpha-D-glucose</name>
        <dbReference type="ChEBI" id="CHEBI:57498"/>
    </ligand>
</feature>
<comment type="pathway">
    <text evidence="7">Glycan biosynthesis; glycogen biosynthesis.</text>
</comment>
<dbReference type="InterPro" id="IPR013534">
    <property type="entry name" value="Starch_synth_cat_dom"/>
</dbReference>
<dbReference type="Pfam" id="PF08323">
    <property type="entry name" value="Glyco_transf_5"/>
    <property type="match status" value="1"/>
</dbReference>
<dbReference type="NCBIfam" id="TIGR02095">
    <property type="entry name" value="glgA"/>
    <property type="match status" value="1"/>
</dbReference>
<comment type="function">
    <text evidence="2 7">Synthesizes alpha-1,4-glucan chains using ADP-glucose.</text>
</comment>
<dbReference type="PANTHER" id="PTHR46083:SF1">
    <property type="entry name" value="GLYCOGEN SYNTHASE 2-RELATED"/>
    <property type="match status" value="1"/>
</dbReference>
<keyword evidence="6 7" id="KW-0320">Glycogen biosynthesis</keyword>
<gene>
    <name evidence="7" type="primary">glgA</name>
    <name evidence="10" type="ORF">COB11_03435</name>
</gene>
<comment type="similarity">
    <text evidence="3 7">Belongs to the glycosyltransferase 1 family. Bacterial/plant glycogen synthase subfamily.</text>
</comment>
<dbReference type="EMBL" id="NVUU01000033">
    <property type="protein sequence ID" value="PCI94792.1"/>
    <property type="molecule type" value="Genomic_DNA"/>
</dbReference>
<evidence type="ECO:0000256" key="6">
    <source>
        <dbReference type="ARBA" id="ARBA00023056"/>
    </source>
</evidence>
<feature type="domain" description="Glycosyl transferase family 1" evidence="8">
    <location>
        <begin position="298"/>
        <end position="455"/>
    </location>
</feature>
<dbReference type="GO" id="GO:0004373">
    <property type="term" value="F:alpha-1,4-glucan glucosyltransferase (UDP-glucose donor) activity"/>
    <property type="evidence" value="ECO:0007669"/>
    <property type="project" value="InterPro"/>
</dbReference>
<comment type="caution">
    <text evidence="10">The sequence shown here is derived from an EMBL/GenBank/DDBJ whole genome shotgun (WGS) entry which is preliminary data.</text>
</comment>
<sequence length="488" mass="55673">MSIFQVTTEIAPIAKVGGLADVVYGLSKELVSTGHDLKIILPYYDFLKTKKLREPKIICKSKFSCSSHITIPVTYYETKLEDLQLILVKAGDKDNSFNRGSIYGQMDDSYRFLLFLYLTMHYFETCEKPSLIHLHDWPTSFLAYLYKCDAMENSPLDPKIVLTLHNMLHQGRTSKKPFEKLGVECSHMFNDDKLIDQNNPTLLNLLKAGISYADSITTVSPTYSEEIQTREFGYALDGALIQKKNVLTGILNGIDLNYWNPNKDDTLKKEFPSTFQFEKIIKAKKANREKLQTMFKMKESKSPLFCTVSRLDTQKGPELIEHAITFSLDKGAQFFLLGSASDPLVKKQFEKLHEKNKTNPNFHMSGVFDEDVARLVYAAADFIVIPSNFEPCGLTQMIAMRYFCIPIVRKTGGLADSVVDIDQDSVKAVERVGFVFESKDKHDMEQCIERALALYLDKESYEEILSNHALQDFSWERSAKAYLKIYGK</sequence>
<evidence type="ECO:0000313" key="10">
    <source>
        <dbReference type="EMBL" id="PCI94792.1"/>
    </source>
</evidence>
<proteinExistence type="inferred from homology"/>
<dbReference type="InterPro" id="IPR001296">
    <property type="entry name" value="Glyco_trans_1"/>
</dbReference>
<dbReference type="UniPathway" id="UPA00164"/>
<organism evidence="10 11">
    <name type="scientific">Aerophobetes bacterium</name>
    <dbReference type="NCBI Taxonomy" id="2030807"/>
    <lineage>
        <taxon>Bacteria</taxon>
        <taxon>Candidatus Aerophobota</taxon>
    </lineage>
</organism>